<reference evidence="1" key="1">
    <citation type="submission" date="2018-06" db="EMBL/GenBank/DDBJ databases">
        <authorList>
            <person name="Zhirakovskaya E."/>
        </authorList>
    </citation>
    <scope>NUCLEOTIDE SEQUENCE</scope>
</reference>
<dbReference type="SUPFAM" id="SSF52374">
    <property type="entry name" value="Nucleotidylyl transferase"/>
    <property type="match status" value="1"/>
</dbReference>
<accession>A0A3B0XQE0</accession>
<protein>
    <submittedName>
        <fullName evidence="1">Nicotinamide mononucleotide adenylyltransferase</fullName>
    </submittedName>
</protein>
<evidence type="ECO:0000313" key="1">
    <source>
        <dbReference type="EMBL" id="VAW70438.1"/>
    </source>
</evidence>
<keyword evidence="1" id="KW-0808">Transferase</keyword>
<dbReference type="EMBL" id="UOFI01000199">
    <property type="protein sequence ID" value="VAW70438.1"/>
    <property type="molecule type" value="Genomic_DNA"/>
</dbReference>
<keyword evidence="1" id="KW-0548">Nucleotidyltransferase</keyword>
<organism evidence="1">
    <name type="scientific">hydrothermal vent metagenome</name>
    <dbReference type="NCBI Taxonomy" id="652676"/>
    <lineage>
        <taxon>unclassified sequences</taxon>
        <taxon>metagenomes</taxon>
        <taxon>ecological metagenomes</taxon>
    </lineage>
</organism>
<dbReference type="GO" id="GO:0016779">
    <property type="term" value="F:nucleotidyltransferase activity"/>
    <property type="evidence" value="ECO:0007669"/>
    <property type="project" value="UniProtKB-KW"/>
</dbReference>
<name>A0A3B0XQE0_9ZZZZ</name>
<proteinExistence type="predicted"/>
<gene>
    <name evidence="1" type="ORF">MNBD_GAMMA09-2132</name>
</gene>
<sequence>MINMGTSSGTLYGVQLIFPGLRDASGITQYLAYTPVILFNTQGQRTVESTTDIHQKALTINLDEKQYGTVAEIGAGQETARWFFRVGGAAGTIAKAISAYDMKFSDSIYGKSSRYVSRDRLNSMLDHEYSLIIERLGEYRGTESTFFAFSNTVASRSFSKNVDGQGWLGVKFQSSPGSEPSQIDLHVHLQGKKSLQDQEALGILGVNLIYAAIYFHDTPERLLKSLMDGLSYESLEIDMIDFSGPAFEKIDNRLMALRLVEYGMTQGAMFNAKGEIVHPSDLLYDKAVLIERSRFSPPTLLNMNMLDCAQQAFLEDHSITDNELAVISEMTVHNLKDGDDINVSDFLDRADILCALGKNVLISNMGEYYRLADYLFRCTQRPMAIALGIPTLQDIFNEKYYENLPGGILEAFGRLFKYELKLYVSPCTGDNELVTAETFSPEKHLKNLYAYLYENKFITALNTVNTDYLCIHSHKVLEEIKNGTSGWESKVPDKVQQVIKERKLFNYK</sequence>
<dbReference type="AlphaFoldDB" id="A0A3B0XQE0"/>